<dbReference type="InterPro" id="IPR036291">
    <property type="entry name" value="NAD(P)-bd_dom_sf"/>
</dbReference>
<dbReference type="Proteomes" id="UP000242699">
    <property type="component" value="Unassembled WGS sequence"/>
</dbReference>
<dbReference type="Gene3D" id="3.40.50.720">
    <property type="entry name" value="NAD(P)-binding Rossmann-like Domain"/>
    <property type="match status" value="1"/>
</dbReference>
<gene>
    <name evidence="1" type="ORF">C7B43_10705</name>
</gene>
<organism evidence="1 2">
    <name type="scientific">Sulfobacillus benefaciens</name>
    <dbReference type="NCBI Taxonomy" id="453960"/>
    <lineage>
        <taxon>Bacteria</taxon>
        <taxon>Bacillati</taxon>
        <taxon>Bacillota</taxon>
        <taxon>Clostridia</taxon>
        <taxon>Eubacteriales</taxon>
        <taxon>Clostridiales Family XVII. Incertae Sedis</taxon>
        <taxon>Sulfobacillus</taxon>
    </lineage>
</organism>
<comment type="caution">
    <text evidence="1">The sequence shown here is derived from an EMBL/GenBank/DDBJ whole genome shotgun (WGS) entry which is preliminary data.</text>
</comment>
<sequence length="118" mass="12822">MLIWGIFEAAAIPLAGLTASEAKQLARLGLEQRISVHGGAGGVGGYAIQRGKDAGCPVWQRRPAAWISNMSVLLEAEEVTDNGIQDLAAKFVIMMRCRLPSEKKFSTRSFLFRNGVVF</sequence>
<dbReference type="EMBL" id="PXYT01000022">
    <property type="protein sequence ID" value="PSR28019.1"/>
    <property type="molecule type" value="Genomic_DNA"/>
</dbReference>
<protein>
    <submittedName>
        <fullName evidence="1">Uncharacterized protein</fullName>
    </submittedName>
</protein>
<proteinExistence type="predicted"/>
<name>A0A2T2X0K2_9FIRM</name>
<evidence type="ECO:0000313" key="1">
    <source>
        <dbReference type="EMBL" id="PSR28019.1"/>
    </source>
</evidence>
<dbReference type="AlphaFoldDB" id="A0A2T2X0K2"/>
<accession>A0A2T2X0K2</accession>
<reference evidence="1 2" key="1">
    <citation type="journal article" date="2014" name="BMC Genomics">
        <title>Comparison of environmental and isolate Sulfobacillus genomes reveals diverse carbon, sulfur, nitrogen, and hydrogen metabolisms.</title>
        <authorList>
            <person name="Justice N.B."/>
            <person name="Norman A."/>
            <person name="Brown C.T."/>
            <person name="Singh A."/>
            <person name="Thomas B.C."/>
            <person name="Banfield J.F."/>
        </authorList>
    </citation>
    <scope>NUCLEOTIDE SEQUENCE [LARGE SCALE GENOMIC DNA]</scope>
    <source>
        <strain evidence="1">AMDSBA1</strain>
    </source>
</reference>
<dbReference type="SUPFAM" id="SSF51735">
    <property type="entry name" value="NAD(P)-binding Rossmann-fold domains"/>
    <property type="match status" value="1"/>
</dbReference>
<evidence type="ECO:0000313" key="2">
    <source>
        <dbReference type="Proteomes" id="UP000242699"/>
    </source>
</evidence>